<dbReference type="AlphaFoldDB" id="A0A061QRV5"/>
<name>A0A061QRV5_9CHLO</name>
<reference evidence="1" key="1">
    <citation type="submission" date="2014-05" db="EMBL/GenBank/DDBJ databases">
        <title>The transcriptome of the halophilic microalga Tetraselmis sp. GSL018 isolated from the Great Salt Lake, Utah.</title>
        <authorList>
            <person name="Jinkerson R.E."/>
            <person name="D'Adamo S."/>
            <person name="Posewitz M.C."/>
        </authorList>
    </citation>
    <scope>NUCLEOTIDE SEQUENCE</scope>
    <source>
        <strain evidence="1">GSL018</strain>
    </source>
</reference>
<protein>
    <submittedName>
        <fullName evidence="1">Uncharacterized protein</fullName>
    </submittedName>
</protein>
<gene>
    <name evidence="1" type="ORF">TSPGSL018_26936</name>
</gene>
<sequence>PGAPEPGRDEVALGCLNDGTGVVSLCGTWLS</sequence>
<evidence type="ECO:0000313" key="1">
    <source>
        <dbReference type="EMBL" id="JAC61179.1"/>
    </source>
</evidence>
<accession>A0A061QRV5</accession>
<feature type="non-terminal residue" evidence="1">
    <location>
        <position position="1"/>
    </location>
</feature>
<organism evidence="1">
    <name type="scientific">Tetraselmis sp. GSL018</name>
    <dbReference type="NCBI Taxonomy" id="582737"/>
    <lineage>
        <taxon>Eukaryota</taxon>
        <taxon>Viridiplantae</taxon>
        <taxon>Chlorophyta</taxon>
        <taxon>core chlorophytes</taxon>
        <taxon>Chlorodendrophyceae</taxon>
        <taxon>Chlorodendrales</taxon>
        <taxon>Chlorodendraceae</taxon>
        <taxon>Tetraselmis</taxon>
    </lineage>
</organism>
<proteinExistence type="predicted"/>
<dbReference type="EMBL" id="GBEZ01025970">
    <property type="protein sequence ID" value="JAC61179.1"/>
    <property type="molecule type" value="Transcribed_RNA"/>
</dbReference>